<evidence type="ECO:0000256" key="8">
    <source>
        <dbReference type="ARBA" id="ARBA00023242"/>
    </source>
</evidence>
<organism evidence="13 14">
    <name type="scientific">Lentinula detonsa</name>
    <dbReference type="NCBI Taxonomy" id="2804962"/>
    <lineage>
        <taxon>Eukaryota</taxon>
        <taxon>Fungi</taxon>
        <taxon>Dikarya</taxon>
        <taxon>Basidiomycota</taxon>
        <taxon>Agaricomycotina</taxon>
        <taxon>Agaricomycetes</taxon>
        <taxon>Agaricomycetidae</taxon>
        <taxon>Agaricales</taxon>
        <taxon>Marasmiineae</taxon>
        <taxon>Omphalotaceae</taxon>
        <taxon>Lentinula</taxon>
    </lineage>
</organism>
<evidence type="ECO:0000256" key="2">
    <source>
        <dbReference type="ARBA" id="ARBA00009354"/>
    </source>
</evidence>
<evidence type="ECO:0000256" key="4">
    <source>
        <dbReference type="ARBA" id="ARBA00022491"/>
    </source>
</evidence>
<dbReference type="PANTHER" id="PTHR48249">
    <property type="entry name" value="MEDIATOR OF RNA POLYMERASE II TRANSCRIPTION SUBUNIT 13"/>
    <property type="match status" value="1"/>
</dbReference>
<feature type="compositionally biased region" description="Polar residues" evidence="11">
    <location>
        <begin position="622"/>
        <end position="632"/>
    </location>
</feature>
<feature type="compositionally biased region" description="Low complexity" evidence="11">
    <location>
        <begin position="310"/>
        <end position="322"/>
    </location>
</feature>
<comment type="function">
    <text evidence="10">Component of the SRB8-11 complex. The SRB8-11 complex is a regulatory module of the Mediator complex which is itself involved in regulation of basal and activated RNA polymerase II-dependent transcription. The SRB8-11 complex may be involved in the transcriptional repression of a subset of genes regulated by Mediator. It may inhibit the association of the Mediator complex with RNA polymerase II to form the holoenzyme complex.</text>
</comment>
<evidence type="ECO:0000256" key="5">
    <source>
        <dbReference type="ARBA" id="ARBA00023015"/>
    </source>
</evidence>
<evidence type="ECO:0000313" key="13">
    <source>
        <dbReference type="EMBL" id="KAJ3983433.1"/>
    </source>
</evidence>
<dbReference type="InterPro" id="IPR051139">
    <property type="entry name" value="Mediator_complx_sub13"/>
</dbReference>
<feature type="region of interest" description="Disordered" evidence="11">
    <location>
        <begin position="137"/>
        <end position="187"/>
    </location>
</feature>
<keyword evidence="8 10" id="KW-0539">Nucleus</keyword>
<evidence type="ECO:0000256" key="6">
    <source>
        <dbReference type="ARBA" id="ARBA00023159"/>
    </source>
</evidence>
<feature type="compositionally biased region" description="Acidic residues" evidence="11">
    <location>
        <begin position="704"/>
        <end position="727"/>
    </location>
</feature>
<feature type="region of interest" description="Disordered" evidence="11">
    <location>
        <begin position="483"/>
        <end position="523"/>
    </location>
</feature>
<evidence type="ECO:0000256" key="10">
    <source>
        <dbReference type="RuleBase" id="RU364134"/>
    </source>
</evidence>
<dbReference type="EMBL" id="MU802022">
    <property type="protein sequence ID" value="KAJ3983433.1"/>
    <property type="molecule type" value="Genomic_DNA"/>
</dbReference>
<feature type="region of interest" description="Disordered" evidence="11">
    <location>
        <begin position="1"/>
        <end position="36"/>
    </location>
</feature>
<dbReference type="GO" id="GO:0045944">
    <property type="term" value="P:positive regulation of transcription by RNA polymerase II"/>
    <property type="evidence" value="ECO:0007669"/>
    <property type="project" value="TreeGrafter"/>
</dbReference>
<feature type="compositionally biased region" description="Low complexity" evidence="11">
    <location>
        <begin position="8"/>
        <end position="29"/>
    </location>
</feature>
<feature type="compositionally biased region" description="Polar residues" evidence="11">
    <location>
        <begin position="143"/>
        <end position="163"/>
    </location>
</feature>
<reference evidence="13" key="1">
    <citation type="submission" date="2022-08" db="EMBL/GenBank/DDBJ databases">
        <authorList>
            <consortium name="DOE Joint Genome Institute"/>
            <person name="Min B."/>
            <person name="Riley R."/>
            <person name="Sierra-Patev S."/>
            <person name="Naranjo-Ortiz M."/>
            <person name="Looney B."/>
            <person name="Konkel Z."/>
            <person name="Slot J.C."/>
            <person name="Sakamoto Y."/>
            <person name="Steenwyk J.L."/>
            <person name="Rokas A."/>
            <person name="Carro J."/>
            <person name="Camarero S."/>
            <person name="Ferreira P."/>
            <person name="Molpeceres G."/>
            <person name="Ruiz-Duenas F.J."/>
            <person name="Serrano A."/>
            <person name="Henrissat B."/>
            <person name="Drula E."/>
            <person name="Hughes K.W."/>
            <person name="Mata J.L."/>
            <person name="Ishikawa N.K."/>
            <person name="Vargas-Isla R."/>
            <person name="Ushijima S."/>
            <person name="Smith C.A."/>
            <person name="Ahrendt S."/>
            <person name="Andreopoulos W."/>
            <person name="He G."/>
            <person name="Labutti K."/>
            <person name="Lipzen A."/>
            <person name="Ng V."/>
            <person name="Sandor L."/>
            <person name="Barry K."/>
            <person name="Martinez A.T."/>
            <person name="Xiao Y."/>
            <person name="Gibbons J.G."/>
            <person name="Terashima K."/>
            <person name="Hibbett D.S."/>
            <person name="Grigoriev I.V."/>
        </authorList>
    </citation>
    <scope>NUCLEOTIDE SEQUENCE</scope>
    <source>
        <strain evidence="13">TFB7829</strain>
    </source>
</reference>
<keyword evidence="7 10" id="KW-0804">Transcription</keyword>
<feature type="region of interest" description="Disordered" evidence="11">
    <location>
        <begin position="351"/>
        <end position="385"/>
    </location>
</feature>
<comment type="subunit">
    <text evidence="10">Component of the SRB8-11 complex, which itself associates with the Mediator complex.</text>
</comment>
<dbReference type="Proteomes" id="UP001163850">
    <property type="component" value="Unassembled WGS sequence"/>
</dbReference>
<evidence type="ECO:0000256" key="9">
    <source>
        <dbReference type="ARBA" id="ARBA00032008"/>
    </source>
</evidence>
<dbReference type="InterPro" id="IPR009401">
    <property type="entry name" value="Med13_C"/>
</dbReference>
<keyword evidence="4 10" id="KW-0678">Repressor</keyword>
<feature type="domain" description="Mediator complex subunit Med13 C-terminal" evidence="12">
    <location>
        <begin position="1206"/>
        <end position="1541"/>
    </location>
</feature>
<feature type="compositionally biased region" description="Low complexity" evidence="11">
    <location>
        <begin position="967"/>
        <end position="977"/>
    </location>
</feature>
<keyword evidence="5 10" id="KW-0805">Transcription regulation</keyword>
<evidence type="ECO:0000313" key="14">
    <source>
        <dbReference type="Proteomes" id="UP001163850"/>
    </source>
</evidence>
<comment type="caution">
    <text evidence="13">The sequence shown here is derived from an EMBL/GenBank/DDBJ whole genome shotgun (WGS) entry which is preliminary data.</text>
</comment>
<feature type="compositionally biased region" description="Polar residues" evidence="11">
    <location>
        <begin position="955"/>
        <end position="966"/>
    </location>
</feature>
<keyword evidence="6 10" id="KW-0010">Activator</keyword>
<feature type="region of interest" description="Disordered" evidence="11">
    <location>
        <begin position="955"/>
        <end position="977"/>
    </location>
</feature>
<feature type="compositionally biased region" description="Low complexity" evidence="11">
    <location>
        <begin position="599"/>
        <end position="611"/>
    </location>
</feature>
<evidence type="ECO:0000256" key="7">
    <source>
        <dbReference type="ARBA" id="ARBA00023163"/>
    </source>
</evidence>
<name>A0AA38PWW5_9AGAR</name>
<feature type="compositionally biased region" description="Polar residues" evidence="11">
    <location>
        <begin position="351"/>
        <end position="364"/>
    </location>
</feature>
<feature type="region of interest" description="Disordered" evidence="11">
    <location>
        <begin position="299"/>
        <end position="328"/>
    </location>
</feature>
<proteinExistence type="inferred from homology"/>
<feature type="compositionally biased region" description="Basic and acidic residues" evidence="11">
    <location>
        <begin position="681"/>
        <end position="703"/>
    </location>
</feature>
<dbReference type="PANTHER" id="PTHR48249:SF3">
    <property type="entry name" value="MEDIATOR OF RNA POLYMERASE II TRANSCRIPTION SUBUNIT 13"/>
    <property type="match status" value="1"/>
</dbReference>
<dbReference type="GO" id="GO:0003713">
    <property type="term" value="F:transcription coactivator activity"/>
    <property type="evidence" value="ECO:0007669"/>
    <property type="project" value="TreeGrafter"/>
</dbReference>
<comment type="subcellular location">
    <subcellularLocation>
        <location evidence="1 10">Nucleus</location>
    </subcellularLocation>
</comment>
<dbReference type="Pfam" id="PF06333">
    <property type="entry name" value="Med13_C"/>
    <property type="match status" value="1"/>
</dbReference>
<evidence type="ECO:0000259" key="12">
    <source>
        <dbReference type="Pfam" id="PF06333"/>
    </source>
</evidence>
<accession>A0AA38PWW5</accession>
<feature type="region of interest" description="Disordered" evidence="11">
    <location>
        <begin position="1375"/>
        <end position="1395"/>
    </location>
</feature>
<dbReference type="GO" id="GO:0016592">
    <property type="term" value="C:mediator complex"/>
    <property type="evidence" value="ECO:0007669"/>
    <property type="project" value="InterPro"/>
</dbReference>
<sequence length="1561" mass="169022">MVSYSSISNNGASTSVNSTTNTVSRSVPPISIPPSIPPTMTNHTMHSGSDAQLFYPSPPTNPPSVSAAGIAMSPAPYQDTAAFPQIPQGLPSMHDTNVGSSRISPSELGEKSDVNEIVQGIMDVNSRGGTQRPLAETDISAAGTENTISSTRPPLEATESTSIPAPEPEIQPVATANPDPSWSYFDSDGVDFDGLGTMSGVNSMTGNGMTADDMDMSLFGVGGGGTFNFNNLNDFGDGGMDWNMDSTFDLGSNSTSTFKQFTDSGTGDSGASAYAMGTQSTDPSFHSFQSANVYGQPMAPPMTRAVTAPTQTSVSSTQQLSGSGAGSNLDIGMDFEADFTDDDFSFFDNKSSTVSHTVEPSSDSLIMPPPSSASAPPVLHASNSTAPSPDPLAFLNSDDSSSFFSSLGLAPPLPLASTPTPGPYGYHSHPTPFSMSQLTPGGPTGFTPLTADVEVDMDPGLPSPPEEADYLNIDVQLDQTTLSSPIRHSSVRTPLGKPASTSPPAPSSPVKDKKFSPIPFAKSHHQADSKYRIAGGKFVLSRKSSGWLYKNYRPYSTPSANQVTEVGQGKWWLPSPPVDSDITDSSVDESDGDEPLPVLSSTEHPSLTSSSDAPLPPPTRLTDMSTSSSSHKASWRPRYDRATDPRIGVIRRLAGCKQKSRKRIKKDDWAGASSKHIQPKWLKDWEDDTGRHSNDDSDFQSHDESEEEEEEEEEETVAATLEEPDDDYTARKYGRRERSRPTTPLPAYLPLGPSLISTCFHWVHLASMAGGDEVSRNTISEGSVHELPPNHLYRGVGITHGVPTPVSPVALVGSSNSASPAFATTPGTTWPQALTPSADTDFISEEEKAWMLEATVNSVAQECVENLLWSDTWNSMDELMGNSEHRASHSESSSRKIGTSKATNWSMNKSMDRVWPSDIRIVKDLLAEPKVLGDHILSIGDLFEGCSPTPILTPKMTSSTHSIQPASTTSHSSTLSPLSPPLLSVAKSEAIIHVMPSALRFWDKVGLGPKGGKKNTTVFVIYEQRYHETEAEQHDGTGNAHGWRTERIMSWLRNMCELYKAKNLGEMLPGKSNLCQNDGLVSFRFDSSFQKSLASFIASLPPPKDSSVFFILTPLSVMSLSSETLCYVFSAVNKTLKSFSEAQPLFQFVPEPHVLNAAVNSSSLHDFRSGSFLHSVYDRILMPSERAMSRKFFTYGQKEKKYFEVPAFTLARSLSETKVSYSSSTDPALDVLDRHILLHVGYGISSCGRWILASCIDQRGETHAMGVWSTQRRTPSDNERKDEMPGMDATMNLDELYTVNKVWNFAMQFAEKARVEWRIVFAKSGNMGVAELDAWITHSYSALHSNSQIPMHISILNVETSVPWTLTPASQTQSLGIANQHPTSRGSSLSRSVPNSMKVSSKSQFFVDTTATTYELCQKDRLPVSVPPTLDDIGLSSDLVDVSLPIENDDYSLADDQPLLPLSSSTLICVPDSSVLPRMVNIHLIYAAKSEGCAYPTVTSDAADSPQSLLRDITSSYYSLSVLSSARWETVSSLPFHLGAVETMRKALSTRNCLESLRRDT</sequence>
<feature type="region of interest" description="Disordered" evidence="11">
    <location>
        <begin position="568"/>
        <end position="745"/>
    </location>
</feature>
<comment type="similarity">
    <text evidence="2 10">Belongs to the Mediator complex subunit 13 family.</text>
</comment>
<evidence type="ECO:0000256" key="3">
    <source>
        <dbReference type="ARBA" id="ARBA00019618"/>
    </source>
</evidence>
<protein>
    <recommendedName>
        <fullName evidence="3 10">Mediator of RNA polymerase II transcription subunit 13</fullName>
    </recommendedName>
    <alternativeName>
        <fullName evidence="9 10">Mediator complex subunit 13</fullName>
    </alternativeName>
</protein>
<evidence type="ECO:0000256" key="11">
    <source>
        <dbReference type="SAM" id="MobiDB-lite"/>
    </source>
</evidence>
<evidence type="ECO:0000256" key="1">
    <source>
        <dbReference type="ARBA" id="ARBA00004123"/>
    </source>
</evidence>
<gene>
    <name evidence="13" type="ORF">F5890DRAFT_196318</name>
</gene>